<gene>
    <name evidence="3" type="ORF">M440DRAFT_1431034</name>
</gene>
<keyword evidence="2" id="KW-0812">Transmembrane</keyword>
<reference evidence="3 4" key="1">
    <citation type="submission" date="2016-07" db="EMBL/GenBank/DDBJ databases">
        <title>Multiple horizontal gene transfer events from other fungi enriched the ability of initially mycotrophic Trichoderma (Ascomycota) to feed on dead plant biomass.</title>
        <authorList>
            <consortium name="DOE Joint Genome Institute"/>
            <person name="Aerts A."/>
            <person name="Atanasova L."/>
            <person name="Chenthamara K."/>
            <person name="Zhang J."/>
            <person name="Grujic M."/>
            <person name="Henrissat B."/>
            <person name="Kuo A."/>
            <person name="Salamov A."/>
            <person name="Lipzen A."/>
            <person name="Labutti K."/>
            <person name="Barry K."/>
            <person name="Miao Y."/>
            <person name="Rahimi M.J."/>
            <person name="Shen Q."/>
            <person name="Grigoriev I.V."/>
            <person name="Kubicek C.P."/>
            <person name="Druzhinina I.S."/>
        </authorList>
    </citation>
    <scope>NUCLEOTIDE SEQUENCE [LARGE SCALE GENOMIC DNA]</scope>
    <source>
        <strain evidence="3 4">ATCC 18648</strain>
    </source>
</reference>
<keyword evidence="4" id="KW-1185">Reference proteome</keyword>
<feature type="region of interest" description="Disordered" evidence="1">
    <location>
        <begin position="24"/>
        <end position="45"/>
    </location>
</feature>
<feature type="compositionally biased region" description="Basic and acidic residues" evidence="1">
    <location>
        <begin position="693"/>
        <end position="729"/>
    </location>
</feature>
<evidence type="ECO:0008006" key="5">
    <source>
        <dbReference type="Google" id="ProtNLM"/>
    </source>
</evidence>
<dbReference type="STRING" id="983965.A0A2T4C446"/>
<dbReference type="OrthoDB" id="5340163at2759"/>
<evidence type="ECO:0000256" key="1">
    <source>
        <dbReference type="SAM" id="MobiDB-lite"/>
    </source>
</evidence>
<keyword evidence="2" id="KW-1133">Transmembrane helix</keyword>
<evidence type="ECO:0000313" key="3">
    <source>
        <dbReference type="EMBL" id="PTB76331.1"/>
    </source>
</evidence>
<feature type="compositionally biased region" description="Basic residues" evidence="1">
    <location>
        <begin position="34"/>
        <end position="43"/>
    </location>
</feature>
<name>A0A2T4C446_TRILO</name>
<feature type="region of interest" description="Disordered" evidence="1">
    <location>
        <begin position="669"/>
        <end position="729"/>
    </location>
</feature>
<evidence type="ECO:0000256" key="2">
    <source>
        <dbReference type="SAM" id="Phobius"/>
    </source>
</evidence>
<evidence type="ECO:0000313" key="4">
    <source>
        <dbReference type="Proteomes" id="UP000240760"/>
    </source>
</evidence>
<feature type="transmembrane region" description="Helical" evidence="2">
    <location>
        <begin position="813"/>
        <end position="832"/>
    </location>
</feature>
<dbReference type="EMBL" id="KZ679132">
    <property type="protein sequence ID" value="PTB76331.1"/>
    <property type="molecule type" value="Genomic_DNA"/>
</dbReference>
<feature type="compositionally biased region" description="Polar residues" evidence="1">
    <location>
        <begin position="765"/>
        <end position="776"/>
    </location>
</feature>
<feature type="region of interest" description="Disordered" evidence="1">
    <location>
        <begin position="753"/>
        <end position="790"/>
    </location>
</feature>
<dbReference type="Proteomes" id="UP000240760">
    <property type="component" value="Unassembled WGS sequence"/>
</dbReference>
<accession>A0A2T4C446</accession>
<organism evidence="3 4">
    <name type="scientific">Trichoderma longibrachiatum ATCC 18648</name>
    <dbReference type="NCBI Taxonomy" id="983965"/>
    <lineage>
        <taxon>Eukaryota</taxon>
        <taxon>Fungi</taxon>
        <taxon>Dikarya</taxon>
        <taxon>Ascomycota</taxon>
        <taxon>Pezizomycotina</taxon>
        <taxon>Sordariomycetes</taxon>
        <taxon>Hypocreomycetidae</taxon>
        <taxon>Hypocreales</taxon>
        <taxon>Hypocreaceae</taxon>
        <taxon>Trichoderma</taxon>
    </lineage>
</organism>
<keyword evidence="2" id="KW-0472">Membrane</keyword>
<dbReference type="AlphaFoldDB" id="A0A2T4C446"/>
<proteinExistence type="predicted"/>
<feature type="transmembrane region" description="Helical" evidence="2">
    <location>
        <begin position="844"/>
        <end position="863"/>
    </location>
</feature>
<dbReference type="InterPro" id="IPR025332">
    <property type="entry name" value="DUF4238"/>
</dbReference>
<feature type="transmembrane region" description="Helical" evidence="2">
    <location>
        <begin position="869"/>
        <end position="888"/>
    </location>
</feature>
<dbReference type="Pfam" id="PF14022">
    <property type="entry name" value="DUF4238"/>
    <property type="match status" value="1"/>
</dbReference>
<protein>
    <recommendedName>
        <fullName evidence="5">DUF4238 domain-containing protein</fullName>
    </recommendedName>
</protein>
<sequence length="899" mass="104333">METGKPQYQHFIPQFLLRNFSHKYVPPDKASGGKPKKRNKKNRMYPGDPVINSLCLSDQYRIDECLVRRVCGLENMYVDNTKPAKEQGKLEKSFGVLENRASFVYRKITKGFEEGRPGIWLKRGEKDILRKFIFLLAYRGEQYHRRYNLDSMQDYHEDDKELLQDYMTRHGFTRPIDVWLRSLETIVDLDMDAKESWKKSIFKSVYFPIADAFVSHIGGMYMAICTPANPDEEFVLADNCYNVTEGPTTSYYDETSGRYMTRSPRFHMFAPISPRLMLVLRHNLLPEPNHDSDPERKEYREFQRRLNIDILYGSGTTSMLEDLPIEKATNNYSHFANGIWTPNPGWNHRFAMNDEFHFAIFKIPTHHVHKMNGLLIDHAFHGSRIVFNRKDVFLDLLEWYLTEPCNVGKNLMGEHAVRQLAYIKGLSQFMLREGRAVVAEWAYWPSEHRDLQQFHTRNVAGARFLEEVMHGEKDASFGFDDIYERLGGTEEAFVYNNNMSMIVFEIWARCVDLDCESPEYETLRTKKLDWLLGWPSCVRFWMFLKRMRLAQSQGTPRWGAEAIHDISFFENCCRGPEDMLAYSYPVVQGRELKIAMYKAFIESMDLIRGPGRGVESMGHFDLFDDPSWRIPTPMPIEHWPWNKEIVSDGTDCGEAQLALLVFDLERKASTNRRQRTQRSGEAGAAKINVGGQKEAERSRIHRDTDTETPKKAVEEVRPNDDKESQEVPDALKKAARSWFLDKQDNETPAITTKCEAPQPVGKQGAQETPDANQQVHPEQPLNETHRAPRPWDSHLRKMREAYGNVSTHRILEMAVGIGFCIMFASLHLWLLGSFAQSLSRFFRTAAQLLEGLAWLLDVCSPVVFTPAKYLFYIGFGLWCPFGIILVYIHRRAPRQRRAI</sequence>